<sequence length="83" mass="9101">MFETYACYKAALPPIEEKNSELSLELRTTSRPHRPVSSRILAPGAAARQIQCASTIVKKKLSQAGDSALQENSPKKMLQLVCV</sequence>
<gene>
    <name evidence="1" type="ORF">AVEN_25504_1</name>
</gene>
<reference evidence="1 2" key="1">
    <citation type="journal article" date="2019" name="Sci. Rep.">
        <title>Orb-weaving spider Araneus ventricosus genome elucidates the spidroin gene catalogue.</title>
        <authorList>
            <person name="Kono N."/>
            <person name="Nakamura H."/>
            <person name="Ohtoshi R."/>
            <person name="Moran D.A.P."/>
            <person name="Shinohara A."/>
            <person name="Yoshida Y."/>
            <person name="Fujiwara M."/>
            <person name="Mori M."/>
            <person name="Tomita M."/>
            <person name="Arakawa K."/>
        </authorList>
    </citation>
    <scope>NUCLEOTIDE SEQUENCE [LARGE SCALE GENOMIC DNA]</scope>
</reference>
<protein>
    <submittedName>
        <fullName evidence="1">Uncharacterized protein</fullName>
    </submittedName>
</protein>
<proteinExistence type="predicted"/>
<keyword evidence="2" id="KW-1185">Reference proteome</keyword>
<dbReference type="Proteomes" id="UP000499080">
    <property type="component" value="Unassembled WGS sequence"/>
</dbReference>
<organism evidence="1 2">
    <name type="scientific">Araneus ventricosus</name>
    <name type="common">Orbweaver spider</name>
    <name type="synonym">Epeira ventricosa</name>
    <dbReference type="NCBI Taxonomy" id="182803"/>
    <lineage>
        <taxon>Eukaryota</taxon>
        <taxon>Metazoa</taxon>
        <taxon>Ecdysozoa</taxon>
        <taxon>Arthropoda</taxon>
        <taxon>Chelicerata</taxon>
        <taxon>Arachnida</taxon>
        <taxon>Araneae</taxon>
        <taxon>Araneomorphae</taxon>
        <taxon>Entelegynae</taxon>
        <taxon>Araneoidea</taxon>
        <taxon>Araneidae</taxon>
        <taxon>Araneus</taxon>
    </lineage>
</organism>
<evidence type="ECO:0000313" key="1">
    <source>
        <dbReference type="EMBL" id="GBM07252.1"/>
    </source>
</evidence>
<dbReference type="EMBL" id="BGPR01000240">
    <property type="protein sequence ID" value="GBM07252.1"/>
    <property type="molecule type" value="Genomic_DNA"/>
</dbReference>
<name>A0A4Y2CS12_ARAVE</name>
<comment type="caution">
    <text evidence="1">The sequence shown here is derived from an EMBL/GenBank/DDBJ whole genome shotgun (WGS) entry which is preliminary data.</text>
</comment>
<dbReference type="AlphaFoldDB" id="A0A4Y2CS12"/>
<evidence type="ECO:0000313" key="2">
    <source>
        <dbReference type="Proteomes" id="UP000499080"/>
    </source>
</evidence>
<accession>A0A4Y2CS12</accession>